<sequence length="105" mass="11422">MMQEAMEGAGLRGGRRRWAADEEEAAAAVAEKAAAAGVRSLETQAAMVGGLDPPGRRRFQKGFDWRNLWSSSALELRGSDLKAFLCTFATNDNHLCLSLELEILP</sequence>
<evidence type="ECO:0000313" key="2">
    <source>
        <dbReference type="Proteomes" id="UP000030759"/>
    </source>
</evidence>
<name>A0A061IEE6_CRIGR</name>
<proteinExistence type="predicted"/>
<dbReference type="Proteomes" id="UP000030759">
    <property type="component" value="Unassembled WGS sequence"/>
</dbReference>
<protein>
    <submittedName>
        <fullName evidence="1">Uncharacterized protein</fullName>
    </submittedName>
</protein>
<dbReference type="EMBL" id="KE671586">
    <property type="protein sequence ID" value="ERE80052.1"/>
    <property type="molecule type" value="Genomic_DNA"/>
</dbReference>
<organism evidence="1 2">
    <name type="scientific">Cricetulus griseus</name>
    <name type="common">Chinese hamster</name>
    <name type="synonym">Cricetulus barabensis griseus</name>
    <dbReference type="NCBI Taxonomy" id="10029"/>
    <lineage>
        <taxon>Eukaryota</taxon>
        <taxon>Metazoa</taxon>
        <taxon>Chordata</taxon>
        <taxon>Craniata</taxon>
        <taxon>Vertebrata</taxon>
        <taxon>Euteleostomi</taxon>
        <taxon>Mammalia</taxon>
        <taxon>Eutheria</taxon>
        <taxon>Euarchontoglires</taxon>
        <taxon>Glires</taxon>
        <taxon>Rodentia</taxon>
        <taxon>Myomorpha</taxon>
        <taxon>Muroidea</taxon>
        <taxon>Cricetidae</taxon>
        <taxon>Cricetinae</taxon>
        <taxon>Cricetulus</taxon>
    </lineage>
</organism>
<dbReference type="AlphaFoldDB" id="A0A061IEE6"/>
<reference evidence="2" key="1">
    <citation type="journal article" date="2013" name="Nat. Biotechnol.">
        <title>Chinese hamster genome sequenced from sorted chromosomes.</title>
        <authorList>
            <person name="Brinkrolf K."/>
            <person name="Rupp O."/>
            <person name="Laux H."/>
            <person name="Kollin F."/>
            <person name="Ernst W."/>
            <person name="Linke B."/>
            <person name="Kofler R."/>
            <person name="Romand S."/>
            <person name="Hesse F."/>
            <person name="Budach W.E."/>
            <person name="Galosy S."/>
            <person name="Muller D."/>
            <person name="Noll T."/>
            <person name="Wienberg J."/>
            <person name="Jostock T."/>
            <person name="Leonard M."/>
            <person name="Grillari J."/>
            <person name="Tauch A."/>
            <person name="Goesmann A."/>
            <person name="Helk B."/>
            <person name="Mott J.E."/>
            <person name="Puhler A."/>
            <person name="Borth N."/>
        </authorList>
    </citation>
    <scope>NUCLEOTIDE SEQUENCE [LARGE SCALE GENOMIC DNA]</scope>
    <source>
        <strain evidence="2">17A/GY</strain>
    </source>
</reference>
<gene>
    <name evidence="1" type="ORF">H671_3g9134</name>
</gene>
<accession>A0A061IEE6</accession>
<evidence type="ECO:0000313" key="1">
    <source>
        <dbReference type="EMBL" id="ERE80052.1"/>
    </source>
</evidence>